<organism evidence="2 3">
    <name type="scientific">Ramlibacter henchirensis</name>
    <dbReference type="NCBI Taxonomy" id="204072"/>
    <lineage>
        <taxon>Bacteria</taxon>
        <taxon>Pseudomonadati</taxon>
        <taxon>Pseudomonadota</taxon>
        <taxon>Betaproteobacteria</taxon>
        <taxon>Burkholderiales</taxon>
        <taxon>Comamonadaceae</taxon>
        <taxon>Ramlibacter</taxon>
    </lineage>
</organism>
<feature type="domain" description="Protein glutaminase" evidence="1">
    <location>
        <begin position="158"/>
        <end position="263"/>
    </location>
</feature>
<keyword evidence="3" id="KW-1185">Reference proteome</keyword>
<reference evidence="2 3" key="1">
    <citation type="submission" date="2019-03" db="EMBL/GenBank/DDBJ databases">
        <title>Ramlibacter henchirensis DSM 14656, whole genome shotgun sequence.</title>
        <authorList>
            <person name="Zhang X."/>
            <person name="Feng G."/>
            <person name="Zhu H."/>
        </authorList>
    </citation>
    <scope>NUCLEOTIDE SEQUENCE [LARGE SCALE GENOMIC DNA]</scope>
    <source>
        <strain evidence="2 3">DSM 14656</strain>
    </source>
</reference>
<evidence type="ECO:0000259" key="1">
    <source>
        <dbReference type="Pfam" id="PF18626"/>
    </source>
</evidence>
<dbReference type="Pfam" id="PF18626">
    <property type="entry name" value="Gln_deamidase_2"/>
    <property type="match status" value="1"/>
</dbReference>
<protein>
    <recommendedName>
        <fullName evidence="1">Protein glutaminase domain-containing protein</fullName>
    </recommendedName>
</protein>
<dbReference type="Gene3D" id="3.10.620.30">
    <property type="match status" value="1"/>
</dbReference>
<accession>A0A4Z0BMT6</accession>
<dbReference type="Proteomes" id="UP000298180">
    <property type="component" value="Unassembled WGS sequence"/>
</dbReference>
<comment type="caution">
    <text evidence="2">The sequence shown here is derived from an EMBL/GenBank/DDBJ whole genome shotgun (WGS) entry which is preliminary data.</text>
</comment>
<dbReference type="InterPro" id="IPR041325">
    <property type="entry name" value="Gln_deamidase_2"/>
</dbReference>
<sequence length="321" mass="36439">MSEEKNIDPRERGEVEVRFGRSAHELSLARQVGSSYFGELQRSELLGTLERLATRTQEPLFSIQREGVLLSVGAVEVHKVLEISNGRASLTASHARHKLKTESPLEPGKTYEMVIDPATNEVRWARQTDKAARELGGPVVHSTEPIKKLRAVPRKKASEFFDIVRRQPHIPFQYPANGCWARAHEMCRIIERHLDADPTDVVAKVWHYAGAGTELSARSNNTPECKVEWSYHVAPVVQQDDELWVIDPSMFDEPVPLDRWRQAQNPDNSTLAYSTWSVYFRNSKGVESAEAPYEAESDMQEMRAKLYGQIYARGPLPYKCP</sequence>
<dbReference type="AlphaFoldDB" id="A0A4Z0BMT6"/>
<dbReference type="OrthoDB" id="8417456at2"/>
<gene>
    <name evidence="2" type="ORF">EZ313_22150</name>
</gene>
<dbReference type="RefSeq" id="WP_135265496.1">
    <property type="nucleotide sequence ID" value="NZ_SMLM01000004.1"/>
</dbReference>
<evidence type="ECO:0000313" key="2">
    <source>
        <dbReference type="EMBL" id="TFY99268.1"/>
    </source>
</evidence>
<name>A0A4Z0BMT6_9BURK</name>
<evidence type="ECO:0000313" key="3">
    <source>
        <dbReference type="Proteomes" id="UP000298180"/>
    </source>
</evidence>
<dbReference type="EMBL" id="SMLM01000004">
    <property type="protein sequence ID" value="TFY99268.1"/>
    <property type="molecule type" value="Genomic_DNA"/>
</dbReference>
<proteinExistence type="predicted"/>